<dbReference type="InterPro" id="IPR003200">
    <property type="entry name" value="Nict_dMeBzImd_PRibTrfase"/>
</dbReference>
<dbReference type="Proteomes" id="UP000260812">
    <property type="component" value="Unassembled WGS sequence"/>
</dbReference>
<dbReference type="GO" id="GO:0009236">
    <property type="term" value="P:cobalamin biosynthetic process"/>
    <property type="evidence" value="ECO:0007669"/>
    <property type="project" value="UniProtKB-UniRule"/>
</dbReference>
<protein>
    <recommendedName>
        <fullName evidence="5 10">Nicotinate-nucleotide--dimethylbenzimidazole phosphoribosyltransferase</fullName>
        <ecNumber evidence="4 10">2.4.2.21</ecNumber>
    </recommendedName>
</protein>
<comment type="function">
    <text evidence="1">Catalyzes the synthesis of alpha-ribazole-5'-phosphate from nicotinate mononucleotide (NAMN) and 5,6-dimethylbenzimidazole (DMB).</text>
</comment>
<comment type="similarity">
    <text evidence="3">Belongs to the CobT family.</text>
</comment>
<evidence type="ECO:0000256" key="7">
    <source>
        <dbReference type="ARBA" id="ARBA00022676"/>
    </source>
</evidence>
<comment type="caution">
    <text evidence="11">The sequence shown here is derived from an EMBL/GenBank/DDBJ whole genome shotgun (WGS) entry which is preliminary data.</text>
</comment>
<proteinExistence type="inferred from homology"/>
<evidence type="ECO:0000256" key="6">
    <source>
        <dbReference type="ARBA" id="ARBA00022573"/>
    </source>
</evidence>
<dbReference type="EC" id="2.4.2.21" evidence="4 10"/>
<evidence type="ECO:0000256" key="9">
    <source>
        <dbReference type="ARBA" id="ARBA00047340"/>
    </source>
</evidence>
<name>A0A3E3IBI0_9FIRM</name>
<dbReference type="InterPro" id="IPR036087">
    <property type="entry name" value="Nict_dMeBzImd_PRibTrfase_sf"/>
</dbReference>
<evidence type="ECO:0000256" key="8">
    <source>
        <dbReference type="ARBA" id="ARBA00022679"/>
    </source>
</evidence>
<organism evidence="11 12">
    <name type="scientific">Eisenbergiella massiliensis</name>
    <dbReference type="NCBI Taxonomy" id="1720294"/>
    <lineage>
        <taxon>Bacteria</taxon>
        <taxon>Bacillati</taxon>
        <taxon>Bacillota</taxon>
        <taxon>Clostridia</taxon>
        <taxon>Lachnospirales</taxon>
        <taxon>Lachnospiraceae</taxon>
        <taxon>Eisenbergiella</taxon>
    </lineage>
</organism>
<evidence type="ECO:0000256" key="3">
    <source>
        <dbReference type="ARBA" id="ARBA00007110"/>
    </source>
</evidence>
<dbReference type="AlphaFoldDB" id="A0A3E3IBI0"/>
<keyword evidence="8 11" id="KW-0808">Transferase</keyword>
<evidence type="ECO:0000256" key="10">
    <source>
        <dbReference type="NCBIfam" id="TIGR03160"/>
    </source>
</evidence>
<dbReference type="InterPro" id="IPR023195">
    <property type="entry name" value="Nict_dMeBzImd_PRibTrfase_N"/>
</dbReference>
<accession>A0A3E3IBI0</accession>
<comment type="catalytic activity">
    <reaction evidence="9">
        <text>5,6-dimethylbenzimidazole + nicotinate beta-D-ribonucleotide = alpha-ribazole 5'-phosphate + nicotinate + H(+)</text>
        <dbReference type="Rhea" id="RHEA:11196"/>
        <dbReference type="ChEBI" id="CHEBI:15378"/>
        <dbReference type="ChEBI" id="CHEBI:15890"/>
        <dbReference type="ChEBI" id="CHEBI:32544"/>
        <dbReference type="ChEBI" id="CHEBI:57502"/>
        <dbReference type="ChEBI" id="CHEBI:57918"/>
        <dbReference type="EC" id="2.4.2.21"/>
    </reaction>
</comment>
<comment type="pathway">
    <text evidence="2">Nucleoside biosynthesis; alpha-ribazole biosynthesis; alpha-ribazole from 5,6-dimethylbenzimidazole: step 1/2.</text>
</comment>
<sequence>METETEKYLNSCKERIRGIDERSWKAARRHWNGIAKPLYGLGLLEDALVRIAGIQGTENLSLEKKAVAVMCADNGIIEEGVSQSGHEVTTVVTGNIARGLASVNRMAACAGADVYPVDVGMKETIEAGNLLHRKTRNGTRNFSREPAMEEAEMLAAIRAGVEIAKMLGRKGYHIVALGEMGIGNTTTSSAVASVLLERPAEQVTGPGAGLDQEGVQHKAQVIASAVAAYGLRKEETLRTLQTVGGFDLCALAGVCIGGAVYGLAVVLDGLITSVAALAACRLIPEVRDYLLASHLGKEPAMAAILEELGLKPIIHANLALGEGTGAVSFFPLLDMAYQVYRENATFEELDMDAYQDYGAGKGPEC</sequence>
<dbReference type="Gene3D" id="3.40.50.10210">
    <property type="match status" value="1"/>
</dbReference>
<dbReference type="PANTHER" id="PTHR43463:SF1">
    <property type="entry name" value="NICOTINATE-NUCLEOTIDE--DIMETHYLBENZIMIDAZOLE PHOSPHORIBOSYLTRANSFERASE"/>
    <property type="match status" value="1"/>
</dbReference>
<dbReference type="NCBIfam" id="NF000996">
    <property type="entry name" value="PRK00105.1"/>
    <property type="match status" value="1"/>
</dbReference>
<evidence type="ECO:0000313" key="11">
    <source>
        <dbReference type="EMBL" id="RGE64393.1"/>
    </source>
</evidence>
<dbReference type="CDD" id="cd02439">
    <property type="entry name" value="DMB-PRT_CobT"/>
    <property type="match status" value="1"/>
</dbReference>
<dbReference type="GO" id="GO:0008939">
    <property type="term" value="F:nicotinate-nucleotide-dimethylbenzimidazole phosphoribosyltransferase activity"/>
    <property type="evidence" value="ECO:0007669"/>
    <property type="project" value="UniProtKB-UniRule"/>
</dbReference>
<keyword evidence="12" id="KW-1185">Reference proteome</keyword>
<evidence type="ECO:0000313" key="12">
    <source>
        <dbReference type="Proteomes" id="UP000260812"/>
    </source>
</evidence>
<dbReference type="InterPro" id="IPR017846">
    <property type="entry name" value="Nict_dMeBzImd_PRibTrfase_bact"/>
</dbReference>
<dbReference type="SUPFAM" id="SSF52733">
    <property type="entry name" value="Nicotinate mononucleotide:5,6-dimethylbenzimidazole phosphoribosyltransferase (CobT)"/>
    <property type="match status" value="1"/>
</dbReference>
<keyword evidence="7 11" id="KW-0328">Glycosyltransferase</keyword>
<evidence type="ECO:0000256" key="5">
    <source>
        <dbReference type="ARBA" id="ARBA00015486"/>
    </source>
</evidence>
<reference evidence="11" key="1">
    <citation type="submission" date="2018-08" db="EMBL/GenBank/DDBJ databases">
        <title>A genome reference for cultivated species of the human gut microbiota.</title>
        <authorList>
            <person name="Zou Y."/>
            <person name="Xue W."/>
            <person name="Luo G."/>
        </authorList>
    </citation>
    <scope>NUCLEOTIDE SEQUENCE [LARGE SCALE GENOMIC DNA]</scope>
    <source>
        <strain evidence="11">TF05-5AC</strain>
    </source>
</reference>
<evidence type="ECO:0000256" key="4">
    <source>
        <dbReference type="ARBA" id="ARBA00011991"/>
    </source>
</evidence>
<dbReference type="UniPathway" id="UPA00061">
    <property type="reaction ID" value="UER00516"/>
</dbReference>
<gene>
    <name evidence="11" type="primary">cobT</name>
    <name evidence="11" type="ORF">DXC51_04885</name>
</gene>
<dbReference type="Pfam" id="PF02277">
    <property type="entry name" value="DBI_PRT"/>
    <property type="match status" value="1"/>
</dbReference>
<keyword evidence="6" id="KW-0169">Cobalamin biosynthesis</keyword>
<dbReference type="EMBL" id="QVLV01000002">
    <property type="protein sequence ID" value="RGE64393.1"/>
    <property type="molecule type" value="Genomic_DNA"/>
</dbReference>
<dbReference type="GeneID" id="97986236"/>
<dbReference type="Gene3D" id="1.10.1610.10">
    <property type="match status" value="1"/>
</dbReference>
<dbReference type="RefSeq" id="WP_117543972.1">
    <property type="nucleotide sequence ID" value="NZ_QVLV01000002.1"/>
</dbReference>
<dbReference type="PANTHER" id="PTHR43463">
    <property type="entry name" value="NICOTINATE-NUCLEOTIDE--DIMETHYLBENZIMIDAZOLE PHOSPHORIBOSYLTRANSFERASE"/>
    <property type="match status" value="1"/>
</dbReference>
<dbReference type="NCBIfam" id="TIGR03160">
    <property type="entry name" value="cobT_DBIPRT"/>
    <property type="match status" value="1"/>
</dbReference>
<evidence type="ECO:0000256" key="1">
    <source>
        <dbReference type="ARBA" id="ARBA00002197"/>
    </source>
</evidence>
<evidence type="ECO:0000256" key="2">
    <source>
        <dbReference type="ARBA" id="ARBA00005049"/>
    </source>
</evidence>